<gene>
    <name evidence="1" type="ORF">AMQ22_00693</name>
</gene>
<name>A0A150J5Z1_9EURY</name>
<dbReference type="EMBL" id="LNGC01000019">
    <property type="protein sequence ID" value="KYC52643.1"/>
    <property type="molecule type" value="Genomic_DNA"/>
</dbReference>
<dbReference type="Proteomes" id="UP000075398">
    <property type="component" value="Unassembled WGS sequence"/>
</dbReference>
<dbReference type="AlphaFoldDB" id="A0A150J5Z1"/>
<accession>A0A150J5Z1</accession>
<comment type="caution">
    <text evidence="1">The sequence shown here is derived from an EMBL/GenBank/DDBJ whole genome shotgun (WGS) entry which is preliminary data.</text>
</comment>
<protein>
    <submittedName>
        <fullName evidence="1">Uncharacterized protein</fullName>
    </submittedName>
</protein>
<organism evidence="1 2">
    <name type="scientific">Candidatus Methanofastidiosum methylothiophilum</name>
    <dbReference type="NCBI Taxonomy" id="1705564"/>
    <lineage>
        <taxon>Archaea</taxon>
        <taxon>Methanobacteriati</taxon>
        <taxon>Methanobacteriota</taxon>
        <taxon>Stenosarchaea group</taxon>
        <taxon>Candidatus Methanofastidiosia</taxon>
        <taxon>Candidatus Methanofastidiosales</taxon>
        <taxon>Candidatus Methanofastidiosaceae</taxon>
        <taxon>Candidatus Methanofastidiosum</taxon>
    </lineage>
</organism>
<evidence type="ECO:0000313" key="1">
    <source>
        <dbReference type="EMBL" id="KYC52643.1"/>
    </source>
</evidence>
<proteinExistence type="predicted"/>
<reference evidence="1 2" key="1">
    <citation type="journal article" date="2016" name="ISME J.">
        <title>Chasing the elusive Euryarchaeota class WSA2: genomes reveal a uniquely fastidious methyl-reducing methanogen.</title>
        <authorList>
            <person name="Nobu M.K."/>
            <person name="Narihiro T."/>
            <person name="Kuroda K."/>
            <person name="Mei R."/>
            <person name="Liu W.T."/>
        </authorList>
    </citation>
    <scope>NUCLEOTIDE SEQUENCE [LARGE SCALE GENOMIC DNA]</scope>
    <source>
        <strain evidence="1">U1lsi0528_Bin055</strain>
    </source>
</reference>
<evidence type="ECO:0000313" key="2">
    <source>
        <dbReference type="Proteomes" id="UP000075398"/>
    </source>
</evidence>
<sequence length="80" mass="9350">MSETLCEMISRYKNMTIEDQLNDWFKDQKTILRGLCLAECIASGKNVAEVMIKYELDCLRDSECRENVNRNNFWGGLFGF</sequence>